<evidence type="ECO:0000313" key="2">
    <source>
        <dbReference type="Proteomes" id="UP000204143"/>
    </source>
</evidence>
<sequence length="58" mass="6352">MDNSAVGWLALGYLLALPTGLAWLVVGPRWALHVLTAAAVLQVIWLQVNLLQEVRDSE</sequence>
<dbReference type="EMBL" id="KC292028">
    <property type="protein sequence ID" value="AGM11835.1"/>
    <property type="molecule type" value="Genomic_DNA"/>
</dbReference>
<proteinExistence type="predicted"/>
<dbReference type="GeneID" id="16193697"/>
<evidence type="ECO:0000313" key="1">
    <source>
        <dbReference type="EMBL" id="AGM11835.1"/>
    </source>
</evidence>
<reference evidence="1" key="1">
    <citation type="submission" date="2012-12" db="EMBL/GenBank/DDBJ databases">
        <authorList>
            <person name="Sencilo A."/>
            <person name="Jacobs-Sera D."/>
            <person name="Russell D.A."/>
            <person name="Ko C."/>
            <person name="Bowman C.A."/>
            <person name="Atanasova N."/>
            <person name="Osterlund E."/>
            <person name="Oksanen H.M."/>
            <person name="Bamford D.H."/>
            <person name="Hatfull G.F."/>
            <person name="Roine E."/>
            <person name="Hendrix R.W."/>
        </authorList>
    </citation>
    <scope>NUCLEOTIDE SEQUENCE [LARGE SCALE GENOMIC DNA]</scope>
</reference>
<dbReference type="KEGG" id="vg:16193697"/>
<keyword evidence="2" id="KW-1185">Reference proteome</keyword>
<name>R4TA69_9CAUD</name>
<dbReference type="Proteomes" id="UP000204143">
    <property type="component" value="Segment"/>
</dbReference>
<protein>
    <submittedName>
        <fullName evidence="1">Uncharacterized protein</fullName>
    </submittedName>
</protein>
<gene>
    <name evidence="1" type="primary">66</name>
    <name evidence="1" type="ORF">HCTV2_66</name>
</gene>
<accession>R4TA69</accession>
<dbReference type="RefSeq" id="YP_008058428.1">
    <property type="nucleotide sequence ID" value="NC_021319.1"/>
</dbReference>
<organism evidence="1 2">
    <name type="scientific">Haloarcula californiae tailed virus 2</name>
    <dbReference type="NCBI Taxonomy" id="1273747"/>
    <lineage>
        <taxon>Viruses</taxon>
        <taxon>Duplodnaviria</taxon>
        <taxon>Heunggongvirae</taxon>
        <taxon>Uroviricota</taxon>
        <taxon>Caudoviricetes</taxon>
        <taxon>Saparoviridae</taxon>
        <taxon>Samsavirus</taxon>
        <taxon>Samsavirus crystalli</taxon>
        <taxon>Samsavirus HCTV2</taxon>
    </lineage>
</organism>